<feature type="domain" description="Transketolase N-terminal" evidence="5">
    <location>
        <begin position="2"/>
        <end position="90"/>
    </location>
</feature>
<comment type="cofactor">
    <cofactor evidence="1">
        <name>thiamine diphosphate</name>
        <dbReference type="ChEBI" id="CHEBI:58937"/>
    </cofactor>
</comment>
<feature type="region of interest" description="Disordered" evidence="4">
    <location>
        <begin position="78"/>
        <end position="108"/>
    </location>
</feature>
<keyword evidence="3" id="KW-0786">Thiamine pyrophosphate</keyword>
<reference evidence="6" key="1">
    <citation type="submission" date="2013-08" db="EMBL/GenBank/DDBJ databases">
        <authorList>
            <person name="Mendez C."/>
            <person name="Richter M."/>
            <person name="Ferrer M."/>
            <person name="Sanchez J."/>
        </authorList>
    </citation>
    <scope>NUCLEOTIDE SEQUENCE</scope>
</reference>
<dbReference type="AlphaFoldDB" id="T1BIT4"/>
<evidence type="ECO:0000313" key="6">
    <source>
        <dbReference type="EMBL" id="EQD72891.1"/>
    </source>
</evidence>
<dbReference type="PANTHER" id="PTHR47514:SF1">
    <property type="entry name" value="TRANSKETOLASE N-TERMINAL SECTION-RELATED"/>
    <property type="match status" value="1"/>
</dbReference>
<evidence type="ECO:0000256" key="2">
    <source>
        <dbReference type="ARBA" id="ARBA00007131"/>
    </source>
</evidence>
<dbReference type="PANTHER" id="PTHR47514">
    <property type="entry name" value="TRANSKETOLASE N-TERMINAL SECTION-RELATED"/>
    <property type="match status" value="1"/>
</dbReference>
<dbReference type="Pfam" id="PF00456">
    <property type="entry name" value="Transketolase_N"/>
    <property type="match status" value="1"/>
</dbReference>
<reference evidence="6" key="2">
    <citation type="journal article" date="2014" name="ISME J.">
        <title>Microbial stratification in low pH oxic and suboxic macroscopic growths along an acid mine drainage.</title>
        <authorList>
            <person name="Mendez-Garcia C."/>
            <person name="Mesa V."/>
            <person name="Sprenger R.R."/>
            <person name="Richter M."/>
            <person name="Diez M.S."/>
            <person name="Solano J."/>
            <person name="Bargiela R."/>
            <person name="Golyshina O.V."/>
            <person name="Manteca A."/>
            <person name="Ramos J.L."/>
            <person name="Gallego J.R."/>
            <person name="Llorente I."/>
            <person name="Martins Dos Santos V.A."/>
            <person name="Jensen O.N."/>
            <person name="Pelaez A.I."/>
            <person name="Sanchez J."/>
            <person name="Ferrer M."/>
        </authorList>
    </citation>
    <scope>NUCLEOTIDE SEQUENCE</scope>
</reference>
<evidence type="ECO:0000259" key="5">
    <source>
        <dbReference type="Pfam" id="PF00456"/>
    </source>
</evidence>
<comment type="similarity">
    <text evidence="2">Belongs to the transketolase family.</text>
</comment>
<dbReference type="Gene3D" id="3.40.50.970">
    <property type="match status" value="1"/>
</dbReference>
<accession>T1BIT4</accession>
<evidence type="ECO:0000256" key="3">
    <source>
        <dbReference type="ARBA" id="ARBA00023052"/>
    </source>
</evidence>
<gene>
    <name evidence="6" type="ORF">B1B_03511</name>
</gene>
<evidence type="ECO:0000256" key="1">
    <source>
        <dbReference type="ARBA" id="ARBA00001964"/>
    </source>
</evidence>
<sequence>MIVDRNGLETDGSTESILGIEPLAEKLAAFRYRVLEIDGHNMREILEALAQARSTRDRPTAIVAHTVKGKGVSFMENQHSWHGKAPSRAEAERALAELPSLPGEGAGP</sequence>
<protein>
    <submittedName>
        <fullName evidence="6">Transketolase</fullName>
    </submittedName>
</protein>
<dbReference type="InterPro" id="IPR029061">
    <property type="entry name" value="THDP-binding"/>
</dbReference>
<name>T1BIT4_9ZZZZ</name>
<dbReference type="EMBL" id="AUZY01002158">
    <property type="protein sequence ID" value="EQD72891.1"/>
    <property type="molecule type" value="Genomic_DNA"/>
</dbReference>
<dbReference type="SUPFAM" id="SSF52518">
    <property type="entry name" value="Thiamin diphosphate-binding fold (THDP-binding)"/>
    <property type="match status" value="1"/>
</dbReference>
<comment type="caution">
    <text evidence="6">The sequence shown here is derived from an EMBL/GenBank/DDBJ whole genome shotgun (WGS) entry which is preliminary data.</text>
</comment>
<evidence type="ECO:0000256" key="4">
    <source>
        <dbReference type="SAM" id="MobiDB-lite"/>
    </source>
</evidence>
<organism evidence="6">
    <name type="scientific">mine drainage metagenome</name>
    <dbReference type="NCBI Taxonomy" id="410659"/>
    <lineage>
        <taxon>unclassified sequences</taxon>
        <taxon>metagenomes</taxon>
        <taxon>ecological metagenomes</taxon>
    </lineage>
</organism>
<dbReference type="InterPro" id="IPR005474">
    <property type="entry name" value="Transketolase_N"/>
</dbReference>
<proteinExistence type="inferred from homology"/>